<keyword evidence="4" id="KW-0393">Immunoglobulin domain</keyword>
<dbReference type="InterPro" id="IPR013783">
    <property type="entry name" value="Ig-like_fold"/>
</dbReference>
<evidence type="ECO:0000256" key="4">
    <source>
        <dbReference type="ARBA" id="ARBA00023319"/>
    </source>
</evidence>
<dbReference type="InterPro" id="IPR036179">
    <property type="entry name" value="Ig-like_dom_sf"/>
</dbReference>
<dbReference type="OrthoDB" id="6370831at2759"/>
<keyword evidence="3" id="KW-0325">Glycoprotein</keyword>
<dbReference type="RefSeq" id="XP_012866105.1">
    <property type="nucleotide sequence ID" value="XM_013010651.1"/>
</dbReference>
<proteinExistence type="predicted"/>
<dbReference type="InterPro" id="IPR003599">
    <property type="entry name" value="Ig_sub"/>
</dbReference>
<dbReference type="PANTHER" id="PTHR19971">
    <property type="entry name" value="SIGNAL-REGULATORY PROTEIN BETA"/>
    <property type="match status" value="1"/>
</dbReference>
<dbReference type="InterPro" id="IPR007110">
    <property type="entry name" value="Ig-like_dom"/>
</dbReference>
<organism evidence="6 7">
    <name type="scientific">Dipodomys ordii</name>
    <name type="common">Ord's kangaroo rat</name>
    <dbReference type="NCBI Taxonomy" id="10020"/>
    <lineage>
        <taxon>Eukaryota</taxon>
        <taxon>Metazoa</taxon>
        <taxon>Chordata</taxon>
        <taxon>Craniata</taxon>
        <taxon>Vertebrata</taxon>
        <taxon>Euteleostomi</taxon>
        <taxon>Mammalia</taxon>
        <taxon>Eutheria</taxon>
        <taxon>Euarchontoglires</taxon>
        <taxon>Glires</taxon>
        <taxon>Rodentia</taxon>
        <taxon>Castorimorpha</taxon>
        <taxon>Heteromyidae</taxon>
        <taxon>Dipodomyinae</taxon>
        <taxon>Dipodomys</taxon>
    </lineage>
</organism>
<evidence type="ECO:0000313" key="7">
    <source>
        <dbReference type="RefSeq" id="XP_012866105.1"/>
    </source>
</evidence>
<keyword evidence="2" id="KW-1015">Disulfide bond</keyword>
<dbReference type="SUPFAM" id="SSF48726">
    <property type="entry name" value="Immunoglobulin"/>
    <property type="match status" value="3"/>
</dbReference>
<dbReference type="FunFam" id="2.60.40.10:FF:000295">
    <property type="entry name" value="Tyrosine-protein phosphatase non-receptor type substrate 1"/>
    <property type="match status" value="1"/>
</dbReference>
<feature type="domain" description="Ig-like" evidence="5">
    <location>
        <begin position="1"/>
        <end position="75"/>
    </location>
</feature>
<dbReference type="PROSITE" id="PS50835">
    <property type="entry name" value="IG_LIKE"/>
    <property type="match status" value="3"/>
</dbReference>
<dbReference type="SMART" id="SM00406">
    <property type="entry name" value="IGv"/>
    <property type="match status" value="1"/>
</dbReference>
<dbReference type="InterPro" id="IPR051755">
    <property type="entry name" value="Ig-like_CS_Receptor"/>
</dbReference>
<dbReference type="GeneID" id="105981461"/>
<dbReference type="SMART" id="SM00409">
    <property type="entry name" value="IG"/>
    <property type="match status" value="1"/>
</dbReference>
<keyword evidence="1" id="KW-0732">Signal</keyword>
<name>A0A1S3EQ74_DIPOR</name>
<dbReference type="AlphaFoldDB" id="A0A1S3EQ74"/>
<dbReference type="SMART" id="SM00407">
    <property type="entry name" value="IGc1"/>
    <property type="match status" value="1"/>
</dbReference>
<accession>A0A1S3EQ74</accession>
<evidence type="ECO:0000256" key="2">
    <source>
        <dbReference type="ARBA" id="ARBA00023157"/>
    </source>
</evidence>
<dbReference type="Proteomes" id="UP000081671">
    <property type="component" value="Unplaced"/>
</dbReference>
<dbReference type="InParanoid" id="A0A1S3EQ74"/>
<evidence type="ECO:0000256" key="1">
    <source>
        <dbReference type="ARBA" id="ARBA00022729"/>
    </source>
</evidence>
<dbReference type="InterPro" id="IPR013106">
    <property type="entry name" value="Ig_V-set"/>
</dbReference>
<dbReference type="Pfam" id="PF07686">
    <property type="entry name" value="V-set"/>
    <property type="match status" value="1"/>
</dbReference>
<dbReference type="Pfam" id="PF07654">
    <property type="entry name" value="C1-set"/>
    <property type="match status" value="2"/>
</dbReference>
<sequence length="308" mass="34245">MGKTITLSCTVPDTLPSGPVAWFKGSGPNRKLIFNFKDDRFPRVKATADTSKAGNTDFSIRISEVSLADAGVYYCVKFVKENMNKDYQSGQGTQVSVIAPPSLPVVIGPLERALIKQAVNFSCMSYSFFPKNITLRWFKNGKELSSLRTQVIELKYGSGDKVLSSTEVVLDPKDFNSRVTCNMDHPSFPHPLHGKTELTDTMLAPPTVFIFQHPISNDKINVSCKVKKFYPQNVRLAWLKNGNTSHIDETLISTKGRNGLYSVQGSILVANANHTEDILLTCQVEQDGRPEVTEKTFLLSSYLDKPKM</sequence>
<protein>
    <submittedName>
        <fullName evidence="7">Signal-regulatory protein beta-1 isoform 3-like</fullName>
    </submittedName>
</protein>
<evidence type="ECO:0000313" key="6">
    <source>
        <dbReference type="Proteomes" id="UP000081671"/>
    </source>
</evidence>
<keyword evidence="6" id="KW-1185">Reference proteome</keyword>
<gene>
    <name evidence="7" type="primary">LOC105981461</name>
</gene>
<feature type="domain" description="Ig-like" evidence="5">
    <location>
        <begin position="101"/>
        <end position="199"/>
    </location>
</feature>
<evidence type="ECO:0000259" key="5">
    <source>
        <dbReference type="PROSITE" id="PS50835"/>
    </source>
</evidence>
<evidence type="ECO:0000256" key="3">
    <source>
        <dbReference type="ARBA" id="ARBA00023180"/>
    </source>
</evidence>
<feature type="domain" description="Ig-like" evidence="5">
    <location>
        <begin position="206"/>
        <end position="293"/>
    </location>
</feature>
<dbReference type="Gene3D" id="2.60.40.10">
    <property type="entry name" value="Immunoglobulins"/>
    <property type="match status" value="3"/>
</dbReference>
<reference evidence="7" key="1">
    <citation type="submission" date="2025-08" db="UniProtKB">
        <authorList>
            <consortium name="RefSeq"/>
        </authorList>
    </citation>
    <scope>IDENTIFICATION</scope>
    <source>
        <tissue evidence="7">Kidney</tissue>
    </source>
</reference>
<dbReference type="KEGG" id="dord:105981461"/>
<dbReference type="InterPro" id="IPR003597">
    <property type="entry name" value="Ig_C1-set"/>
</dbReference>